<organism evidence="1 2">
    <name type="scientific">Gracilibacillus orientalis</name>
    <dbReference type="NCBI Taxonomy" id="334253"/>
    <lineage>
        <taxon>Bacteria</taxon>
        <taxon>Bacillati</taxon>
        <taxon>Bacillota</taxon>
        <taxon>Bacilli</taxon>
        <taxon>Bacillales</taxon>
        <taxon>Bacillaceae</taxon>
        <taxon>Gracilibacillus</taxon>
    </lineage>
</organism>
<keyword evidence="2" id="KW-1185">Reference proteome</keyword>
<dbReference type="OrthoDB" id="2721746at2"/>
<reference evidence="2" key="1">
    <citation type="submission" date="2016-10" db="EMBL/GenBank/DDBJ databases">
        <authorList>
            <person name="Varghese N."/>
            <person name="Submissions S."/>
        </authorList>
    </citation>
    <scope>NUCLEOTIDE SEQUENCE [LARGE SCALE GENOMIC DNA]</scope>
    <source>
        <strain evidence="2">CGMCC 1.4250</strain>
    </source>
</reference>
<dbReference type="AlphaFoldDB" id="A0A1I4JL77"/>
<dbReference type="EMBL" id="FOTR01000003">
    <property type="protein sequence ID" value="SFL67234.1"/>
    <property type="molecule type" value="Genomic_DNA"/>
</dbReference>
<dbReference type="RefSeq" id="WP_091482495.1">
    <property type="nucleotide sequence ID" value="NZ_FOTR01000003.1"/>
</dbReference>
<proteinExistence type="predicted"/>
<evidence type="ECO:0000313" key="1">
    <source>
        <dbReference type="EMBL" id="SFL67234.1"/>
    </source>
</evidence>
<accession>A0A1I4JL77</accession>
<name>A0A1I4JL77_9BACI</name>
<evidence type="ECO:0000313" key="2">
    <source>
        <dbReference type="Proteomes" id="UP000198565"/>
    </source>
</evidence>
<dbReference type="Proteomes" id="UP000198565">
    <property type="component" value="Unassembled WGS sequence"/>
</dbReference>
<sequence length="73" mass="8997">MMFKKTKDQYKIQTFFEEGMQQRFIRVLDRLACKTFVYHQDEVELITNKKQKDLKNHLEKRMHLIRSGAYDTR</sequence>
<protein>
    <submittedName>
        <fullName evidence="1">Uncharacterized protein</fullName>
    </submittedName>
</protein>
<gene>
    <name evidence="1" type="ORF">SAMN04487943_10334</name>
</gene>